<protein>
    <submittedName>
        <fullName evidence="3">Predicted dehydrogenase</fullName>
    </submittedName>
</protein>
<keyword evidence="4" id="KW-1185">Reference proteome</keyword>
<evidence type="ECO:0000313" key="4">
    <source>
        <dbReference type="Proteomes" id="UP000199158"/>
    </source>
</evidence>
<dbReference type="Pfam" id="PF01408">
    <property type="entry name" value="GFO_IDH_MocA"/>
    <property type="match status" value="1"/>
</dbReference>
<dbReference type="SUPFAM" id="SSF51735">
    <property type="entry name" value="NAD(P)-binding Rossmann-fold domains"/>
    <property type="match status" value="1"/>
</dbReference>
<reference evidence="3 4" key="1">
    <citation type="submission" date="2016-10" db="EMBL/GenBank/DDBJ databases">
        <authorList>
            <person name="de Groot N.N."/>
        </authorList>
    </citation>
    <scope>NUCLEOTIDE SEQUENCE [LARGE SCALE GENOMIC DNA]</scope>
    <source>
        <strain evidence="3 4">CGMCC 1.5070</strain>
    </source>
</reference>
<dbReference type="InterPro" id="IPR051450">
    <property type="entry name" value="Gfo/Idh/MocA_Oxidoreductases"/>
</dbReference>
<dbReference type="InterPro" id="IPR055170">
    <property type="entry name" value="GFO_IDH_MocA-like_dom"/>
</dbReference>
<sequence>MIYIGIVGAGGMGTVHHSNYEHIEGCKVAAIVGNSEQDRQRAAMWGLPLYDDIASMVAHEQIDVVDICTPTFLHKKHVMKSLALGKHTITEKPIALCKKDAEEMYALAKAKGVQLLVAQVLQFTKEVEVLRGLVQSGEYGKPLDAFFERLSAAPRWAQGGWLFDKEKSGLVPFDLHIHDLDIIVSLFGKPSKVAYTSCGGADKTYPEHYRFLYTYNELHIAAEAGWLNADIPFIARWRVYFENAMVVNDGTAVTAYQFGKAPRVFDTEDKMKIPTGINVPPTGWYLAELSHFMQCVKHNKPSPYVSEQQVLTVLEILEHVNNS</sequence>
<dbReference type="AlphaFoldDB" id="A0A1H8E6R6"/>
<organism evidence="3 4">
    <name type="scientific">Hydrogenoanaerobacterium saccharovorans</name>
    <dbReference type="NCBI Taxonomy" id="474960"/>
    <lineage>
        <taxon>Bacteria</taxon>
        <taxon>Bacillati</taxon>
        <taxon>Bacillota</taxon>
        <taxon>Clostridia</taxon>
        <taxon>Eubacteriales</taxon>
        <taxon>Oscillospiraceae</taxon>
        <taxon>Hydrogenoanaerobacterium</taxon>
    </lineage>
</organism>
<dbReference type="PANTHER" id="PTHR43377">
    <property type="entry name" value="BILIVERDIN REDUCTASE A"/>
    <property type="match status" value="1"/>
</dbReference>
<evidence type="ECO:0000259" key="2">
    <source>
        <dbReference type="Pfam" id="PF22725"/>
    </source>
</evidence>
<gene>
    <name evidence="3" type="ORF">SAMN05216180_2908</name>
</gene>
<dbReference type="OrthoDB" id="9783105at2"/>
<dbReference type="Pfam" id="PF22725">
    <property type="entry name" value="GFO_IDH_MocA_C3"/>
    <property type="match status" value="1"/>
</dbReference>
<evidence type="ECO:0000313" key="3">
    <source>
        <dbReference type="EMBL" id="SEN15185.1"/>
    </source>
</evidence>
<dbReference type="Gene3D" id="3.40.50.720">
    <property type="entry name" value="NAD(P)-binding Rossmann-like Domain"/>
    <property type="match status" value="1"/>
</dbReference>
<accession>A0A1H8E6R6</accession>
<dbReference type="InterPro" id="IPR036291">
    <property type="entry name" value="NAD(P)-bd_dom_sf"/>
</dbReference>
<dbReference type="EMBL" id="FOCG01000005">
    <property type="protein sequence ID" value="SEN15185.1"/>
    <property type="molecule type" value="Genomic_DNA"/>
</dbReference>
<dbReference type="RefSeq" id="WP_092756477.1">
    <property type="nucleotide sequence ID" value="NZ_FOCG01000005.1"/>
</dbReference>
<dbReference type="Gene3D" id="3.30.360.10">
    <property type="entry name" value="Dihydrodipicolinate Reductase, domain 2"/>
    <property type="match status" value="1"/>
</dbReference>
<feature type="domain" description="Gfo/Idh/MocA-like oxidoreductase N-terminal" evidence="1">
    <location>
        <begin position="4"/>
        <end position="118"/>
    </location>
</feature>
<dbReference type="InterPro" id="IPR000683">
    <property type="entry name" value="Gfo/Idh/MocA-like_OxRdtase_N"/>
</dbReference>
<dbReference type="STRING" id="474960.SAMN05216180_2908"/>
<proteinExistence type="predicted"/>
<name>A0A1H8E6R6_9FIRM</name>
<dbReference type="SUPFAM" id="SSF55347">
    <property type="entry name" value="Glyceraldehyde-3-phosphate dehydrogenase-like, C-terminal domain"/>
    <property type="match status" value="1"/>
</dbReference>
<dbReference type="GO" id="GO:0000166">
    <property type="term" value="F:nucleotide binding"/>
    <property type="evidence" value="ECO:0007669"/>
    <property type="project" value="InterPro"/>
</dbReference>
<feature type="domain" description="GFO/IDH/MocA-like oxidoreductase" evidence="2">
    <location>
        <begin position="130"/>
        <end position="197"/>
    </location>
</feature>
<dbReference type="Proteomes" id="UP000199158">
    <property type="component" value="Unassembled WGS sequence"/>
</dbReference>
<evidence type="ECO:0000259" key="1">
    <source>
        <dbReference type="Pfam" id="PF01408"/>
    </source>
</evidence>
<dbReference type="PANTHER" id="PTHR43377:SF1">
    <property type="entry name" value="BILIVERDIN REDUCTASE A"/>
    <property type="match status" value="1"/>
</dbReference>